<gene>
    <name evidence="3" type="ORF">SY85_08625</name>
</gene>
<dbReference type="SUPFAM" id="SSF143456">
    <property type="entry name" value="VC0467-like"/>
    <property type="match status" value="1"/>
</dbReference>
<evidence type="ECO:0000256" key="1">
    <source>
        <dbReference type="ARBA" id="ARBA00009600"/>
    </source>
</evidence>
<dbReference type="EMBL" id="CP011390">
    <property type="protein sequence ID" value="ANE50557.1"/>
    <property type="molecule type" value="Genomic_DNA"/>
</dbReference>
<accession>A0A172TUZ8</accession>
<dbReference type="PATRIC" id="fig|1492898.3.peg.1852"/>
<dbReference type="HAMAP" id="MF_00758">
    <property type="entry name" value="UPF0301"/>
    <property type="match status" value="1"/>
</dbReference>
<dbReference type="InterPro" id="IPR003774">
    <property type="entry name" value="AlgH-like"/>
</dbReference>
<sequence length="183" mass="20836">MIDPAAGVLLIADPFLKDPNFMRTVVFLTEHRDDGTIGFVVNRQYENTLDELLPEIGGHKLPVYYGGPVQMNTIHFLHRYPEEIPGGIEIMDGVYWGGDFESVIELINSGDVDPNRIRFYIGYSGWSAGQLNTEMEEKTWLTVEATADLLFHENAEEIWKDSLKHLGGEYEMMINFPIDPQLN</sequence>
<evidence type="ECO:0000256" key="2">
    <source>
        <dbReference type="HAMAP-Rule" id="MF_00758"/>
    </source>
</evidence>
<dbReference type="Proteomes" id="UP000077177">
    <property type="component" value="Chromosome"/>
</dbReference>
<dbReference type="RefSeq" id="WP_066403595.1">
    <property type="nucleotide sequence ID" value="NZ_CP011390.1"/>
</dbReference>
<keyword evidence="4" id="KW-1185">Reference proteome</keyword>
<dbReference type="Pfam" id="PF02622">
    <property type="entry name" value="DUF179"/>
    <property type="match status" value="1"/>
</dbReference>
<dbReference type="PANTHER" id="PTHR30327:SF1">
    <property type="entry name" value="UPF0301 PROTEIN YQGE"/>
    <property type="match status" value="1"/>
</dbReference>
<dbReference type="STRING" id="1492898.SY85_08625"/>
<dbReference type="OrthoDB" id="9807486at2"/>
<dbReference type="GO" id="GO:0005829">
    <property type="term" value="C:cytosol"/>
    <property type="evidence" value="ECO:0007669"/>
    <property type="project" value="TreeGrafter"/>
</dbReference>
<evidence type="ECO:0000313" key="4">
    <source>
        <dbReference type="Proteomes" id="UP000077177"/>
    </source>
</evidence>
<name>A0A172TUZ8_9BACT</name>
<reference evidence="4" key="1">
    <citation type="submission" date="2015-01" db="EMBL/GenBank/DDBJ databases">
        <title>Flavisolibacter sp./LCS9/ whole genome sequencing.</title>
        <authorList>
            <person name="Kim M.K."/>
            <person name="Srinivasan S."/>
            <person name="Lee J.-J."/>
        </authorList>
    </citation>
    <scope>NUCLEOTIDE SEQUENCE [LARGE SCALE GENOMIC DNA]</scope>
    <source>
        <strain evidence="4">LCS9</strain>
    </source>
</reference>
<comment type="similarity">
    <text evidence="1 2">Belongs to the UPF0301 (AlgH) family.</text>
</comment>
<dbReference type="Gene3D" id="3.40.1740.10">
    <property type="entry name" value="VC0467-like"/>
    <property type="match status" value="1"/>
</dbReference>
<dbReference type="AlphaFoldDB" id="A0A172TUZ8"/>
<organism evidence="3 4">
    <name type="scientific">Flavisolibacter tropicus</name>
    <dbReference type="NCBI Taxonomy" id="1492898"/>
    <lineage>
        <taxon>Bacteria</taxon>
        <taxon>Pseudomonadati</taxon>
        <taxon>Bacteroidota</taxon>
        <taxon>Chitinophagia</taxon>
        <taxon>Chitinophagales</taxon>
        <taxon>Chitinophagaceae</taxon>
        <taxon>Flavisolibacter</taxon>
    </lineage>
</organism>
<proteinExistence type="inferred from homology"/>
<protein>
    <recommendedName>
        <fullName evidence="2">UPF0301 protein SY85_08625</fullName>
    </recommendedName>
</protein>
<dbReference type="KEGG" id="fla:SY85_08625"/>
<reference evidence="3 4" key="2">
    <citation type="journal article" date="2016" name="Int. J. Syst. Evol. Microbiol.">
        <title>Flavisolibacter tropicus sp. nov., isolated from tropical soil.</title>
        <authorList>
            <person name="Lee J.J."/>
            <person name="Kang M.S."/>
            <person name="Kim G.S."/>
            <person name="Lee C.S."/>
            <person name="Lim S."/>
            <person name="Lee J."/>
            <person name="Roh S.H."/>
            <person name="Kang H."/>
            <person name="Ha J.M."/>
            <person name="Bae S."/>
            <person name="Jung H.Y."/>
            <person name="Kim M.K."/>
        </authorList>
    </citation>
    <scope>NUCLEOTIDE SEQUENCE [LARGE SCALE GENOMIC DNA]</scope>
    <source>
        <strain evidence="3 4">LCS9</strain>
    </source>
</reference>
<dbReference type="PANTHER" id="PTHR30327">
    <property type="entry name" value="UNCHARACTERIZED PROTEIN YQGE"/>
    <property type="match status" value="1"/>
</dbReference>
<evidence type="ECO:0000313" key="3">
    <source>
        <dbReference type="EMBL" id="ANE50557.1"/>
    </source>
</evidence>